<protein>
    <submittedName>
        <fullName evidence="1">Uncharacterized protein</fullName>
    </submittedName>
</protein>
<organism evidence="1">
    <name type="scientific">Anguilla anguilla</name>
    <name type="common">European freshwater eel</name>
    <name type="synonym">Muraena anguilla</name>
    <dbReference type="NCBI Taxonomy" id="7936"/>
    <lineage>
        <taxon>Eukaryota</taxon>
        <taxon>Metazoa</taxon>
        <taxon>Chordata</taxon>
        <taxon>Craniata</taxon>
        <taxon>Vertebrata</taxon>
        <taxon>Euteleostomi</taxon>
        <taxon>Actinopterygii</taxon>
        <taxon>Neopterygii</taxon>
        <taxon>Teleostei</taxon>
        <taxon>Anguilliformes</taxon>
        <taxon>Anguillidae</taxon>
        <taxon>Anguilla</taxon>
    </lineage>
</organism>
<dbReference type="EMBL" id="GBXM01092520">
    <property type="protein sequence ID" value="JAH16057.1"/>
    <property type="molecule type" value="Transcribed_RNA"/>
</dbReference>
<dbReference type="AlphaFoldDB" id="A0A0E9QHS0"/>
<reference evidence="1" key="2">
    <citation type="journal article" date="2015" name="Fish Shellfish Immunol.">
        <title>Early steps in the European eel (Anguilla anguilla)-Vibrio vulnificus interaction in the gills: Role of the RtxA13 toxin.</title>
        <authorList>
            <person name="Callol A."/>
            <person name="Pajuelo D."/>
            <person name="Ebbesson L."/>
            <person name="Teles M."/>
            <person name="MacKenzie S."/>
            <person name="Amaro C."/>
        </authorList>
    </citation>
    <scope>NUCLEOTIDE SEQUENCE</scope>
</reference>
<sequence>MYLLQPPCSALPGSVLHVRTISTFVQRKNSQQFDLNGVTHVHCVCDLYKISLHYYNCKVTF</sequence>
<reference evidence="1" key="1">
    <citation type="submission" date="2014-11" db="EMBL/GenBank/DDBJ databases">
        <authorList>
            <person name="Amaro Gonzalez C."/>
        </authorList>
    </citation>
    <scope>NUCLEOTIDE SEQUENCE</scope>
</reference>
<proteinExistence type="predicted"/>
<name>A0A0E9QHS0_ANGAN</name>
<evidence type="ECO:0000313" key="1">
    <source>
        <dbReference type="EMBL" id="JAH16057.1"/>
    </source>
</evidence>
<accession>A0A0E9QHS0</accession>